<dbReference type="Proteomes" id="UP000642809">
    <property type="component" value="Unassembled WGS sequence"/>
</dbReference>
<keyword evidence="1" id="KW-1133">Transmembrane helix</keyword>
<reference evidence="2" key="2">
    <citation type="submission" date="2020-09" db="EMBL/GenBank/DDBJ databases">
        <authorList>
            <person name="Sun Q."/>
            <person name="Kim S."/>
        </authorList>
    </citation>
    <scope>NUCLEOTIDE SEQUENCE</scope>
    <source>
        <strain evidence="2">KCTC 23224</strain>
    </source>
</reference>
<protein>
    <recommendedName>
        <fullName evidence="4">Tetratricopeptide repeat-containing protein</fullName>
    </recommendedName>
</protein>
<keyword evidence="3" id="KW-1185">Reference proteome</keyword>
<accession>A0A8J3G3X0</accession>
<dbReference type="AlphaFoldDB" id="A0A8J3G3X0"/>
<evidence type="ECO:0008006" key="4">
    <source>
        <dbReference type="Google" id="ProtNLM"/>
    </source>
</evidence>
<keyword evidence="1" id="KW-0472">Membrane</keyword>
<name>A0A8J3G3X0_9BACT</name>
<dbReference type="RefSeq" id="WP_189578732.1">
    <property type="nucleotide sequence ID" value="NZ_BMYF01000002.1"/>
</dbReference>
<sequence length="240" mass="27811">MEKDKSDLLDLYIGNKLLEQDREAFENELKSNPELQEELNFRKNLLIAATLQERKRLKAILQEKAFENHAKEKNQWKLAASVAGILISLSIIFFIFNKKSDREALFLAYYETFPNIEAPTVRGDADFNGLSEAFLAYDNEEFELAKLLFYDHYQLHGDEVSAFYAAMSALEIGEFEESYDLLVTIQNSCQESYQVPVMWYISLIQIKQNNTDEAVKHLKELAQIDHPLSSKAEEIIQKLR</sequence>
<organism evidence="2 3">
    <name type="scientific">Mongoliitalea lutea</name>
    <dbReference type="NCBI Taxonomy" id="849756"/>
    <lineage>
        <taxon>Bacteria</taxon>
        <taxon>Pseudomonadati</taxon>
        <taxon>Bacteroidota</taxon>
        <taxon>Cytophagia</taxon>
        <taxon>Cytophagales</taxon>
        <taxon>Cyclobacteriaceae</taxon>
        <taxon>Mongoliitalea</taxon>
    </lineage>
</organism>
<reference evidence="2" key="1">
    <citation type="journal article" date="2014" name="Int. J. Syst. Evol. Microbiol.">
        <title>Complete genome sequence of Corynebacterium casei LMG S-19264T (=DSM 44701T), isolated from a smear-ripened cheese.</title>
        <authorList>
            <consortium name="US DOE Joint Genome Institute (JGI-PGF)"/>
            <person name="Walter F."/>
            <person name="Albersmeier A."/>
            <person name="Kalinowski J."/>
            <person name="Ruckert C."/>
        </authorList>
    </citation>
    <scope>NUCLEOTIDE SEQUENCE</scope>
    <source>
        <strain evidence="2">KCTC 23224</strain>
    </source>
</reference>
<keyword evidence="1" id="KW-0812">Transmembrane</keyword>
<feature type="transmembrane region" description="Helical" evidence="1">
    <location>
        <begin position="78"/>
        <end position="96"/>
    </location>
</feature>
<comment type="caution">
    <text evidence="2">The sequence shown here is derived from an EMBL/GenBank/DDBJ whole genome shotgun (WGS) entry which is preliminary data.</text>
</comment>
<evidence type="ECO:0000256" key="1">
    <source>
        <dbReference type="SAM" id="Phobius"/>
    </source>
</evidence>
<evidence type="ECO:0000313" key="3">
    <source>
        <dbReference type="Proteomes" id="UP000642809"/>
    </source>
</evidence>
<evidence type="ECO:0000313" key="2">
    <source>
        <dbReference type="EMBL" id="GHB26269.1"/>
    </source>
</evidence>
<gene>
    <name evidence="2" type="ORF">GCM10008106_03570</name>
</gene>
<proteinExistence type="predicted"/>
<dbReference type="EMBL" id="BMYF01000002">
    <property type="protein sequence ID" value="GHB26269.1"/>
    <property type="molecule type" value="Genomic_DNA"/>
</dbReference>